<reference evidence="2" key="2">
    <citation type="submission" date="2020-09" db="EMBL/GenBank/DDBJ databases">
        <authorList>
            <person name="Sun Q."/>
            <person name="Zhou Y."/>
        </authorList>
    </citation>
    <scope>NUCLEOTIDE SEQUENCE</scope>
    <source>
        <strain evidence="2">CGMCC 4.7368</strain>
    </source>
</reference>
<accession>A0A917YYK1</accession>
<evidence type="ECO:0000256" key="1">
    <source>
        <dbReference type="SAM" id="Phobius"/>
    </source>
</evidence>
<feature type="transmembrane region" description="Helical" evidence="1">
    <location>
        <begin position="19"/>
        <end position="44"/>
    </location>
</feature>
<keyword evidence="1" id="KW-0472">Membrane</keyword>
<keyword evidence="1" id="KW-0812">Transmembrane</keyword>
<evidence type="ECO:0000313" key="3">
    <source>
        <dbReference type="Proteomes" id="UP000646523"/>
    </source>
</evidence>
<proteinExistence type="predicted"/>
<gene>
    <name evidence="2" type="ORF">GCM10012289_33080</name>
</gene>
<comment type="caution">
    <text evidence="2">The sequence shown here is derived from an EMBL/GenBank/DDBJ whole genome shotgun (WGS) entry which is preliminary data.</text>
</comment>
<name>A0A917YYK1_9ACTN</name>
<evidence type="ECO:0000313" key="2">
    <source>
        <dbReference type="EMBL" id="GGO70196.1"/>
    </source>
</evidence>
<dbReference type="EMBL" id="BMNH01000008">
    <property type="protein sequence ID" value="GGO70196.1"/>
    <property type="molecule type" value="Genomic_DNA"/>
</dbReference>
<dbReference type="AlphaFoldDB" id="A0A917YYK1"/>
<sequence>MTEVTEAARMPFAATSARFVMTLQVAFAVVGFSLYGFAIITGGLFELAPILYFAIGVAFIVLLGRLAGRWHSRLRRVRWATVALEIVIAMGLVVVQAVDPGLSVGGLIGATVCPAAVVVLTLVPATGRWFDR</sequence>
<dbReference type="RefSeq" id="WP_189124987.1">
    <property type="nucleotide sequence ID" value="NZ_BMNH01000008.1"/>
</dbReference>
<keyword evidence="1" id="KW-1133">Transmembrane helix</keyword>
<feature type="transmembrane region" description="Helical" evidence="1">
    <location>
        <begin position="50"/>
        <end position="67"/>
    </location>
</feature>
<feature type="transmembrane region" description="Helical" evidence="1">
    <location>
        <begin position="79"/>
        <end position="98"/>
    </location>
</feature>
<keyword evidence="3" id="KW-1185">Reference proteome</keyword>
<protein>
    <submittedName>
        <fullName evidence="2">Uncharacterized protein</fullName>
    </submittedName>
</protein>
<organism evidence="2 3">
    <name type="scientific">Nonomuraea cavernae</name>
    <dbReference type="NCBI Taxonomy" id="2045107"/>
    <lineage>
        <taxon>Bacteria</taxon>
        <taxon>Bacillati</taxon>
        <taxon>Actinomycetota</taxon>
        <taxon>Actinomycetes</taxon>
        <taxon>Streptosporangiales</taxon>
        <taxon>Streptosporangiaceae</taxon>
        <taxon>Nonomuraea</taxon>
    </lineage>
</organism>
<reference evidence="2" key="1">
    <citation type="journal article" date="2014" name="Int. J. Syst. Evol. Microbiol.">
        <title>Complete genome sequence of Corynebacterium casei LMG S-19264T (=DSM 44701T), isolated from a smear-ripened cheese.</title>
        <authorList>
            <consortium name="US DOE Joint Genome Institute (JGI-PGF)"/>
            <person name="Walter F."/>
            <person name="Albersmeier A."/>
            <person name="Kalinowski J."/>
            <person name="Ruckert C."/>
        </authorList>
    </citation>
    <scope>NUCLEOTIDE SEQUENCE</scope>
    <source>
        <strain evidence="2">CGMCC 4.7368</strain>
    </source>
</reference>
<dbReference type="Proteomes" id="UP000646523">
    <property type="component" value="Unassembled WGS sequence"/>
</dbReference>
<feature type="transmembrane region" description="Helical" evidence="1">
    <location>
        <begin position="104"/>
        <end position="123"/>
    </location>
</feature>